<organism evidence="3 4">
    <name type="scientific">Bifidobacterium minimum</name>
    <dbReference type="NCBI Taxonomy" id="1693"/>
    <lineage>
        <taxon>Bacteria</taxon>
        <taxon>Bacillati</taxon>
        <taxon>Actinomycetota</taxon>
        <taxon>Actinomycetes</taxon>
        <taxon>Bifidobacteriales</taxon>
        <taxon>Bifidobacteriaceae</taxon>
        <taxon>Bifidobacterium</taxon>
    </lineage>
</organism>
<dbReference type="PANTHER" id="PTHR20935">
    <property type="entry name" value="PHOSPHOGLYCERATE MUTASE-RELATED"/>
    <property type="match status" value="1"/>
</dbReference>
<feature type="compositionally biased region" description="Basic and acidic residues" evidence="2">
    <location>
        <begin position="35"/>
        <end position="45"/>
    </location>
</feature>
<evidence type="ECO:0000256" key="1">
    <source>
        <dbReference type="ARBA" id="ARBA00022801"/>
    </source>
</evidence>
<comment type="caution">
    <text evidence="3">The sequence shown here is derived from an EMBL/GenBank/DDBJ whole genome shotgun (WGS) entry which is preliminary data.</text>
</comment>
<dbReference type="Pfam" id="PF00300">
    <property type="entry name" value="His_Phos_1"/>
    <property type="match status" value="1"/>
</dbReference>
<evidence type="ECO:0000313" key="3">
    <source>
        <dbReference type="EMBL" id="KFI72680.1"/>
    </source>
</evidence>
<dbReference type="SMART" id="SM00855">
    <property type="entry name" value="PGAM"/>
    <property type="match status" value="1"/>
</dbReference>
<dbReference type="STRING" id="1693.BMIN_0580"/>
<gene>
    <name evidence="3" type="ORF">BMIN_0580</name>
</gene>
<dbReference type="GO" id="GO:0016787">
    <property type="term" value="F:hydrolase activity"/>
    <property type="evidence" value="ECO:0007669"/>
    <property type="project" value="UniProtKB-KW"/>
</dbReference>
<protein>
    <submittedName>
        <fullName evidence="3">Phosphohistidine phosphatase</fullName>
    </submittedName>
</protein>
<name>A0A087BNT0_9BIFI</name>
<dbReference type="SUPFAM" id="SSF53254">
    <property type="entry name" value="Phosphoglycerate mutase-like"/>
    <property type="match status" value="1"/>
</dbReference>
<reference evidence="3 4" key="1">
    <citation type="submission" date="2014-03" db="EMBL/GenBank/DDBJ databases">
        <title>Genomics of Bifidobacteria.</title>
        <authorList>
            <person name="Ventura M."/>
            <person name="Milani C."/>
            <person name="Lugli G.A."/>
        </authorList>
    </citation>
    <scope>NUCLEOTIDE SEQUENCE [LARGE SCALE GENOMIC DNA]</scope>
    <source>
        <strain evidence="3 4">LMG 11592</strain>
    </source>
</reference>
<sequence>MGVDISSVARRCKTRGHVLIVMRHAKAEPGGNEPDSERALTDKGRKQAKRMARGLVDMGLMPDRIACSGAVRARQTLDRMLGVFGDHPRVDYRKHLYDGGIQAVVDELSHTSDDTRILLLLAHEPTVSVASQWLSSQDSDPASEGLLGLGMSVGSVAILTADGPFDRWQTHGARLEAVIRPKDLR</sequence>
<dbReference type="CDD" id="cd07067">
    <property type="entry name" value="HP_PGM_like"/>
    <property type="match status" value="1"/>
</dbReference>
<dbReference type="AlphaFoldDB" id="A0A087BNT0"/>
<dbReference type="EMBL" id="JGZD01000009">
    <property type="protein sequence ID" value="KFI72680.1"/>
    <property type="molecule type" value="Genomic_DNA"/>
</dbReference>
<dbReference type="InterPro" id="IPR051021">
    <property type="entry name" value="Mito_Ser/Thr_phosphatase"/>
</dbReference>
<dbReference type="InterPro" id="IPR029033">
    <property type="entry name" value="His_PPase_superfam"/>
</dbReference>
<dbReference type="PANTHER" id="PTHR20935:SF1">
    <property type="entry name" value="SLL1549 PROTEIN"/>
    <property type="match status" value="1"/>
</dbReference>
<keyword evidence="1" id="KW-0378">Hydrolase</keyword>
<accession>A0A087BNT0</accession>
<dbReference type="Gene3D" id="3.40.50.1240">
    <property type="entry name" value="Phosphoglycerate mutase-like"/>
    <property type="match status" value="1"/>
</dbReference>
<dbReference type="Proteomes" id="UP000029014">
    <property type="component" value="Unassembled WGS sequence"/>
</dbReference>
<keyword evidence="4" id="KW-1185">Reference proteome</keyword>
<feature type="region of interest" description="Disordered" evidence="2">
    <location>
        <begin position="26"/>
        <end position="48"/>
    </location>
</feature>
<proteinExistence type="predicted"/>
<dbReference type="RefSeq" id="WP_022860703.1">
    <property type="nucleotide sequence ID" value="NZ_JGZD01000009.1"/>
</dbReference>
<evidence type="ECO:0000256" key="2">
    <source>
        <dbReference type="SAM" id="MobiDB-lite"/>
    </source>
</evidence>
<dbReference type="InterPro" id="IPR013078">
    <property type="entry name" value="His_Pase_superF_clade-1"/>
</dbReference>
<evidence type="ECO:0000313" key="4">
    <source>
        <dbReference type="Proteomes" id="UP000029014"/>
    </source>
</evidence>
<dbReference type="eggNOG" id="COG2062">
    <property type="taxonomic scope" value="Bacteria"/>
</dbReference>